<gene>
    <name evidence="3" type="ORF">SAMN05660420_00055</name>
</gene>
<sequence length="170" mass="19102">MILRTLSLPIMVLFCVGNLYAAEPGLLTDKNISSVEERRILVSIEDEYAKLDVQESKIKTREMQLKTLEAEVDKKIAAMQQLRNELVILLDRKEETEGERIAELSKIYEKMNPQKAATLIKELDDQLAVDLLLGIKKKTAGKILDNLDAETATELSKAFTEIPVKNNSGT</sequence>
<feature type="domain" description="Magnesium transporter MgtE intracellular" evidence="2">
    <location>
        <begin position="105"/>
        <end position="157"/>
    </location>
</feature>
<accession>A0A1H3VIU3</accession>
<dbReference type="OrthoDB" id="5405847at2"/>
<dbReference type="RefSeq" id="WP_092343937.1">
    <property type="nucleotide sequence ID" value="NZ_FNQN01000001.1"/>
</dbReference>
<evidence type="ECO:0000259" key="2">
    <source>
        <dbReference type="Pfam" id="PF03448"/>
    </source>
</evidence>
<keyword evidence="3" id="KW-0969">Cilium</keyword>
<dbReference type="EMBL" id="FNQN01000001">
    <property type="protein sequence ID" value="SDZ74164.1"/>
    <property type="molecule type" value="Genomic_DNA"/>
</dbReference>
<keyword evidence="1" id="KW-0175">Coiled coil</keyword>
<reference evidence="3 4" key="1">
    <citation type="submission" date="2016-10" db="EMBL/GenBank/DDBJ databases">
        <authorList>
            <person name="de Groot N.N."/>
        </authorList>
    </citation>
    <scope>NUCLEOTIDE SEQUENCE [LARGE SCALE GENOMIC DNA]</scope>
    <source>
        <strain evidence="3 4">DSM 7343</strain>
    </source>
</reference>
<evidence type="ECO:0000313" key="3">
    <source>
        <dbReference type="EMBL" id="SDZ74164.1"/>
    </source>
</evidence>
<keyword evidence="3" id="KW-0966">Cell projection</keyword>
<evidence type="ECO:0000313" key="4">
    <source>
        <dbReference type="Proteomes" id="UP000199409"/>
    </source>
</evidence>
<feature type="coiled-coil region" evidence="1">
    <location>
        <begin position="51"/>
        <end position="99"/>
    </location>
</feature>
<proteinExistence type="predicted"/>
<protein>
    <submittedName>
        <fullName evidence="3">Flagellar motility protein MotE, a chaperone for MotC folding</fullName>
    </submittedName>
</protein>
<dbReference type="Gene3D" id="1.25.60.10">
    <property type="entry name" value="MgtE N-terminal domain-like"/>
    <property type="match status" value="1"/>
</dbReference>
<name>A0A1H3VIU3_9BACT</name>
<dbReference type="STRING" id="37625.SAMN05660420_00055"/>
<dbReference type="SUPFAM" id="SSF158791">
    <property type="entry name" value="MgtE N-terminal domain-like"/>
    <property type="match status" value="1"/>
</dbReference>
<evidence type="ECO:0000256" key="1">
    <source>
        <dbReference type="SAM" id="Coils"/>
    </source>
</evidence>
<keyword evidence="3" id="KW-0282">Flagellum</keyword>
<organism evidence="3 4">
    <name type="scientific">Desulfuromusa kysingii</name>
    <dbReference type="NCBI Taxonomy" id="37625"/>
    <lineage>
        <taxon>Bacteria</taxon>
        <taxon>Pseudomonadati</taxon>
        <taxon>Thermodesulfobacteriota</taxon>
        <taxon>Desulfuromonadia</taxon>
        <taxon>Desulfuromonadales</taxon>
        <taxon>Geopsychrobacteraceae</taxon>
        <taxon>Desulfuromusa</taxon>
    </lineage>
</organism>
<keyword evidence="4" id="KW-1185">Reference proteome</keyword>
<dbReference type="AlphaFoldDB" id="A0A1H3VIU3"/>
<dbReference type="Pfam" id="PF03448">
    <property type="entry name" value="MgtE_N"/>
    <property type="match status" value="1"/>
</dbReference>
<dbReference type="Proteomes" id="UP000199409">
    <property type="component" value="Unassembled WGS sequence"/>
</dbReference>
<dbReference type="InterPro" id="IPR006668">
    <property type="entry name" value="Mg_transptr_MgtE_intracell_dom"/>
</dbReference>
<dbReference type="InterPro" id="IPR038076">
    <property type="entry name" value="MgtE_N_sf"/>
</dbReference>